<sequence length="149" mass="16708">MRSFILKKNIIQVYARTLSQIITSTEDLQKELEPYYTKLKTALDGDQLAGVSDADLADIQAEFQDGTDQYKQLNERLNKLQAPARFMGKHRNLTNAYQTYVDGCQAMTDSIQLADHKVDQNVFAAAETGQNEAMDHIIHLVTGILSTQA</sequence>
<evidence type="ECO:0000313" key="1">
    <source>
        <dbReference type="EMBL" id="KRN95759.1"/>
    </source>
</evidence>
<reference evidence="1 2" key="1">
    <citation type="journal article" date="2015" name="Genome Announc.">
        <title>Expanding the biotechnology potential of lactobacilli through comparative genomics of 213 strains and associated genera.</title>
        <authorList>
            <person name="Sun Z."/>
            <person name="Harris H.M."/>
            <person name="McCann A."/>
            <person name="Guo C."/>
            <person name="Argimon S."/>
            <person name="Zhang W."/>
            <person name="Yang X."/>
            <person name="Jeffery I.B."/>
            <person name="Cooney J.C."/>
            <person name="Kagawa T.F."/>
            <person name="Liu W."/>
            <person name="Song Y."/>
            <person name="Salvetti E."/>
            <person name="Wrobel A."/>
            <person name="Rasinkangas P."/>
            <person name="Parkhill J."/>
            <person name="Rea M.C."/>
            <person name="O'Sullivan O."/>
            <person name="Ritari J."/>
            <person name="Douillard F.P."/>
            <person name="Paul Ross R."/>
            <person name="Yang R."/>
            <person name="Briner A.E."/>
            <person name="Felis G.E."/>
            <person name="de Vos W.M."/>
            <person name="Barrangou R."/>
            <person name="Klaenhammer T.R."/>
            <person name="Caufield P.W."/>
            <person name="Cui Y."/>
            <person name="Zhang H."/>
            <person name="O'Toole P.W."/>
        </authorList>
    </citation>
    <scope>NUCLEOTIDE SEQUENCE [LARGE SCALE GENOMIC DNA]</scope>
    <source>
        <strain evidence="1 2">DSM 22696</strain>
    </source>
</reference>
<dbReference type="EMBL" id="JQCB01000007">
    <property type="protein sequence ID" value="KRN95759.1"/>
    <property type="molecule type" value="Genomic_DNA"/>
</dbReference>
<accession>A0A0R2L1T2</accession>
<protein>
    <recommendedName>
        <fullName evidence="3">Chemotaxis protein</fullName>
    </recommendedName>
</protein>
<name>A0A0R2L1T2_9LACO</name>
<dbReference type="AlphaFoldDB" id="A0A0R2L1T2"/>
<dbReference type="Proteomes" id="UP000051139">
    <property type="component" value="Unassembled WGS sequence"/>
</dbReference>
<dbReference type="PATRIC" id="fig|348151.3.peg.1916"/>
<evidence type="ECO:0000313" key="2">
    <source>
        <dbReference type="Proteomes" id="UP000051139"/>
    </source>
</evidence>
<proteinExistence type="predicted"/>
<organism evidence="1 2">
    <name type="scientific">Furfurilactobacillus siliginis</name>
    <dbReference type="NCBI Taxonomy" id="348151"/>
    <lineage>
        <taxon>Bacteria</taxon>
        <taxon>Bacillati</taxon>
        <taxon>Bacillota</taxon>
        <taxon>Bacilli</taxon>
        <taxon>Lactobacillales</taxon>
        <taxon>Lactobacillaceae</taxon>
        <taxon>Furfurilactobacillus</taxon>
    </lineage>
</organism>
<evidence type="ECO:0008006" key="3">
    <source>
        <dbReference type="Google" id="ProtNLM"/>
    </source>
</evidence>
<dbReference type="STRING" id="348151.IV55_GL001864"/>
<gene>
    <name evidence="1" type="ORF">IV55_GL001864</name>
</gene>
<keyword evidence="2" id="KW-1185">Reference proteome</keyword>
<comment type="caution">
    <text evidence="1">The sequence shown here is derived from an EMBL/GenBank/DDBJ whole genome shotgun (WGS) entry which is preliminary data.</text>
</comment>